<dbReference type="InterPro" id="IPR036259">
    <property type="entry name" value="MFS_trans_sf"/>
</dbReference>
<feature type="transmembrane region" description="Helical" evidence="7">
    <location>
        <begin position="253"/>
        <end position="272"/>
    </location>
</feature>
<name>A0A8J3I131_9CHLR</name>
<evidence type="ECO:0000256" key="1">
    <source>
        <dbReference type="ARBA" id="ARBA00004651"/>
    </source>
</evidence>
<feature type="transmembrane region" description="Helical" evidence="7">
    <location>
        <begin position="372"/>
        <end position="393"/>
    </location>
</feature>
<feature type="transmembrane region" description="Helical" evidence="7">
    <location>
        <begin position="284"/>
        <end position="305"/>
    </location>
</feature>
<keyword evidence="3" id="KW-1003">Cell membrane</keyword>
<reference evidence="8" key="1">
    <citation type="submission" date="2020-10" db="EMBL/GenBank/DDBJ databases">
        <title>Taxonomic study of unclassified bacteria belonging to the class Ktedonobacteria.</title>
        <authorList>
            <person name="Yabe S."/>
            <person name="Wang C.M."/>
            <person name="Zheng Y."/>
            <person name="Sakai Y."/>
            <person name="Cavaletti L."/>
            <person name="Monciardini P."/>
            <person name="Donadio S."/>
        </authorList>
    </citation>
    <scope>NUCLEOTIDE SEQUENCE</scope>
    <source>
        <strain evidence="8">SOSP1-1</strain>
    </source>
</reference>
<keyword evidence="5 7" id="KW-1133">Transmembrane helix</keyword>
<feature type="transmembrane region" description="Helical" evidence="7">
    <location>
        <begin position="43"/>
        <end position="64"/>
    </location>
</feature>
<evidence type="ECO:0000256" key="6">
    <source>
        <dbReference type="ARBA" id="ARBA00023136"/>
    </source>
</evidence>
<gene>
    <name evidence="8" type="ORF">KSX_62250</name>
</gene>
<feature type="transmembrane region" description="Helical" evidence="7">
    <location>
        <begin position="311"/>
        <end position="332"/>
    </location>
</feature>
<proteinExistence type="predicted"/>
<organism evidence="8 9">
    <name type="scientific">Ktedonospora formicarum</name>
    <dbReference type="NCBI Taxonomy" id="2778364"/>
    <lineage>
        <taxon>Bacteria</taxon>
        <taxon>Bacillati</taxon>
        <taxon>Chloroflexota</taxon>
        <taxon>Ktedonobacteria</taxon>
        <taxon>Ktedonobacterales</taxon>
        <taxon>Ktedonobacteraceae</taxon>
        <taxon>Ktedonospora</taxon>
    </lineage>
</organism>
<dbReference type="PANTHER" id="PTHR23513:SF11">
    <property type="entry name" value="STAPHYLOFERRIN A TRANSPORTER"/>
    <property type="match status" value="1"/>
</dbReference>
<sequence>MNVPPSLRVHSFRWFAGVQFVSQCGWWAEYFGKNMLVYRNEGLLGLFVVVIMTTFARAATALWGGRLVDRFSRWSVVVWTQRLLMGEALVLCLLQGIGLLSIWVLWGMAAFASLVGGVNASAVGAVVRDLLDERVYANGLWVNSFVFNIAGALGSLLGGVFSNPQWVMWLFAFNAVSYLPMLNFLSRMKAKRSEQVAKVERVDKAPLSPALRYIRGHREVRWALYFSIVSTVCCTNGNLMQPLIADKLLGGPQAYALLLGANCAGPVLFTLLQMRGKKNATLGRLFISTALYGGLGVLYGASSWIPLSMVALAGACGGNCVTQVMTTALVMSGKDRALDGRIQGIMQAISIGGGALSSMLASGGVVLYGVRFVAVGAPLLLLCIAIVLWVIYLRSSRKL</sequence>
<dbReference type="EMBL" id="BNJF01000003">
    <property type="protein sequence ID" value="GHO48062.1"/>
    <property type="molecule type" value="Genomic_DNA"/>
</dbReference>
<feature type="transmembrane region" description="Helical" evidence="7">
    <location>
        <begin position="222"/>
        <end position="241"/>
    </location>
</feature>
<evidence type="ECO:0000313" key="9">
    <source>
        <dbReference type="Proteomes" id="UP000612362"/>
    </source>
</evidence>
<feature type="transmembrane region" description="Helical" evidence="7">
    <location>
        <begin position="103"/>
        <end position="127"/>
    </location>
</feature>
<evidence type="ECO:0000256" key="7">
    <source>
        <dbReference type="SAM" id="Phobius"/>
    </source>
</evidence>
<feature type="transmembrane region" description="Helical" evidence="7">
    <location>
        <begin position="166"/>
        <end position="185"/>
    </location>
</feature>
<dbReference type="Gene3D" id="1.20.1250.20">
    <property type="entry name" value="MFS general substrate transporter like domains"/>
    <property type="match status" value="1"/>
</dbReference>
<dbReference type="RefSeq" id="WP_220197275.1">
    <property type="nucleotide sequence ID" value="NZ_BNJF01000003.1"/>
</dbReference>
<keyword evidence="6 7" id="KW-0472">Membrane</keyword>
<evidence type="ECO:0000256" key="4">
    <source>
        <dbReference type="ARBA" id="ARBA00022692"/>
    </source>
</evidence>
<accession>A0A8J3I131</accession>
<evidence type="ECO:0000256" key="2">
    <source>
        <dbReference type="ARBA" id="ARBA00022448"/>
    </source>
</evidence>
<feature type="transmembrane region" description="Helical" evidence="7">
    <location>
        <begin position="139"/>
        <end position="160"/>
    </location>
</feature>
<dbReference type="PANTHER" id="PTHR23513">
    <property type="entry name" value="INTEGRAL MEMBRANE EFFLUX PROTEIN-RELATED"/>
    <property type="match status" value="1"/>
</dbReference>
<keyword evidence="9" id="KW-1185">Reference proteome</keyword>
<keyword evidence="2" id="KW-0813">Transport</keyword>
<dbReference type="GO" id="GO:0005886">
    <property type="term" value="C:plasma membrane"/>
    <property type="evidence" value="ECO:0007669"/>
    <property type="project" value="UniProtKB-SubCell"/>
</dbReference>
<dbReference type="Pfam" id="PF05977">
    <property type="entry name" value="MFS_3"/>
    <property type="match status" value="1"/>
</dbReference>
<evidence type="ECO:0000256" key="5">
    <source>
        <dbReference type="ARBA" id="ARBA00022989"/>
    </source>
</evidence>
<feature type="transmembrane region" description="Helical" evidence="7">
    <location>
        <begin position="344"/>
        <end position="366"/>
    </location>
</feature>
<evidence type="ECO:0000256" key="3">
    <source>
        <dbReference type="ARBA" id="ARBA00022475"/>
    </source>
</evidence>
<dbReference type="Proteomes" id="UP000612362">
    <property type="component" value="Unassembled WGS sequence"/>
</dbReference>
<dbReference type="AlphaFoldDB" id="A0A8J3I131"/>
<keyword evidence="4 7" id="KW-0812">Transmembrane</keyword>
<comment type="subcellular location">
    <subcellularLocation>
        <location evidence="1">Cell membrane</location>
        <topology evidence="1">Multi-pass membrane protein</topology>
    </subcellularLocation>
</comment>
<dbReference type="SUPFAM" id="SSF103473">
    <property type="entry name" value="MFS general substrate transporter"/>
    <property type="match status" value="1"/>
</dbReference>
<feature type="transmembrane region" description="Helical" evidence="7">
    <location>
        <begin position="76"/>
        <end position="97"/>
    </location>
</feature>
<dbReference type="CDD" id="cd06173">
    <property type="entry name" value="MFS_MefA_like"/>
    <property type="match status" value="1"/>
</dbReference>
<dbReference type="InterPro" id="IPR010290">
    <property type="entry name" value="TM_effector"/>
</dbReference>
<comment type="caution">
    <text evidence="8">The sequence shown here is derived from an EMBL/GenBank/DDBJ whole genome shotgun (WGS) entry which is preliminary data.</text>
</comment>
<protein>
    <submittedName>
        <fullName evidence="8">MFS transporter</fullName>
    </submittedName>
</protein>
<evidence type="ECO:0000313" key="8">
    <source>
        <dbReference type="EMBL" id="GHO48062.1"/>
    </source>
</evidence>